<name>A0A6S7FW60_PARCT</name>
<keyword evidence="1 6" id="KW-0347">Helicase</keyword>
<keyword evidence="1" id="KW-0234">DNA repair</keyword>
<protein>
    <recommendedName>
        <fullName evidence="1">ATP-dependent DNA helicase</fullName>
        <ecNumber evidence="1">5.6.2.3</ecNumber>
    </recommendedName>
</protein>
<feature type="compositionally biased region" description="Acidic residues" evidence="2">
    <location>
        <begin position="1393"/>
        <end position="1405"/>
    </location>
</feature>
<dbReference type="GO" id="GO:0005524">
    <property type="term" value="F:ATP binding"/>
    <property type="evidence" value="ECO:0007669"/>
    <property type="project" value="UniProtKB-KW"/>
</dbReference>
<dbReference type="GO" id="GO:0006281">
    <property type="term" value="P:DNA repair"/>
    <property type="evidence" value="ECO:0007669"/>
    <property type="project" value="UniProtKB-KW"/>
</dbReference>
<evidence type="ECO:0000259" key="3">
    <source>
        <dbReference type="Pfam" id="PF05970"/>
    </source>
</evidence>
<dbReference type="SUPFAM" id="SSF52540">
    <property type="entry name" value="P-loop containing nucleoside triphosphate hydrolases"/>
    <property type="match status" value="1"/>
</dbReference>
<feature type="compositionally biased region" description="Basic and acidic residues" evidence="2">
    <location>
        <begin position="425"/>
        <end position="435"/>
    </location>
</feature>
<dbReference type="PANTHER" id="PTHR47642">
    <property type="entry name" value="ATP-DEPENDENT DNA HELICASE"/>
    <property type="match status" value="1"/>
</dbReference>
<keyword evidence="1" id="KW-0227">DNA damage</keyword>
<feature type="domain" description="Helitron helicase-like" evidence="4">
    <location>
        <begin position="901"/>
        <end position="1026"/>
    </location>
</feature>
<dbReference type="Pfam" id="PF05970">
    <property type="entry name" value="PIF1"/>
    <property type="match status" value="1"/>
</dbReference>
<evidence type="ECO:0000313" key="6">
    <source>
        <dbReference type="EMBL" id="CAB3978451.1"/>
    </source>
</evidence>
<dbReference type="EMBL" id="CACRXK020000114">
    <property type="protein sequence ID" value="CAB3978451.1"/>
    <property type="molecule type" value="Genomic_DNA"/>
</dbReference>
<sequence>MGVSIEIYRLRIGSHNNFVQARQSMNQMKGKFWNHMLVMFYLEIFYLPCLKNLVTRIESNNEVCMWYTQMVSYHVYVPLLLRLANDVEENPGPINIYDIVDHSFTVRADFNQGNISMFGINAGKQCVAMSIYAIVYNEIKSVNIWDTPLMNMLLVNANNLYAIISQHIQKDFLLLTDVPEILSINNDTFNLEYSVSFSGALWMECNNEPYVTLEHAFHEVFDAGNYKACLLTIQANTVAVLMPFPDVFKVFDSHSRDMHGMPAAMGYSVLVSIEGIQNLISFFLNSYNYSGQNGLFELKGVKCHRNTSLSNSLDNTANYTISNNHEQPTKQQECVIEKENGLAKRKENKRQQESVVERENRLVKRKERRRQAKQQEFVVERENRLAKLREKQREKRQQAKQKEEREYRLAKQGKKETQAKQQENVVERENRLAKQREKRKQAKQQETVSERENRLQNQRKARRLKRQNETVKQREQRLAKARANYKENKSRRSGKNKQCPLSSSQGHLNNDNNKSHNSVSQFIHKFHKSVSTGPLYICLCCDQLWYKHSVCPAERLRLSNPNSTKHLQGIKSVDNIEWLCLTCDKHLKKDKVPPSAISNGLKFPEKPDFFDLNELECRLIAPRLAFQKIMQAPRGRQLKITGNVVNVPADICNTVNMLPRLPQDTGTIKVQLKRRLQYKSSALSLNVRPNKVMQAAAWLVNTSELYREQGITFDQHWLSYFDVTTPNSDNENTTVDQTNSTSSEDEWSEDEAEIPAGVTDSMLTPTDFVDDTERQHIYNVAPAEGSRPLSIFRDQYSEELAYPGIFLGQRRPDEKQRLTHVYYSEICKSELRRSDRRAAMCIENIFFKTKKMQMKLLLGQFQLAIRKCKMGNRTLTAGELKTPEGLTNLICHDEGYKFLRALRGSPPYFEKAKKDLFAMIRQLRPASLFCSFSSAETKWNHLLRILGKLVDHKDYSDEELDHLNWDEKCRLIQSDPVTCARHFDYQFNAFLKDFLMSEIAPLGKLKDWFYRVEYQQRGSPHIHMLIWLENAPVFGVDKDEDVVNFIDQIITCRKAFDIIDHDILISKLSKSGVTGNELKWFTSYLHERKQYVSCEGPDNDTELFDLVNRQTHRHSHTCRKNSKKLCRFNYPQPPIRSTQILHPLDDNASDTAIRARKELWKNIKNKLNDLKEGEDVTFDQLLKELNVSEYQYILAIRSSLNCPTIFLKRSPNELRINNYNPACLQAWRANMDIQFVLDVYACAMYIVSYISKAQKGMSDLLRNACAEAKEGNSTIKQQVRDIGNKFLNSVEISAQEAVYIILQLPMRKSSRNVVFINTSPPNDRVELLKPLSEIEKMSDESEEIHSGGLLKRYVERPDSLNLITLADWAAWYDSSGLTKYKKSVKKSDIDNLPLEDEDENNDDDLGVQNTESCVSSKKSIKKRSHARIIRSVWFNKESQPEKHRELIMLFTPWRNEQADLMGAYSSFQEHYEARRDEISEKMEQYAVCSEDLNEIQHHLQECDDDVYDTIAPVTQDTERRDENEGNTDTHPDLNETYDVSEDLGIPSRLPNNEPLLLNEMEDDEYRRLVQMLNKKQREFFYHALHLMKISDNPFYAFLSGSGGVGKSHLIKSIYQAALKHYNKRAGEDFRRVQVLLLAPTGKAAYLIKGNTIHSALSIPASQSLKIYKPLDSGRLNTLRCKLGALK</sequence>
<evidence type="ECO:0000313" key="7">
    <source>
        <dbReference type="Proteomes" id="UP001152795"/>
    </source>
</evidence>
<feature type="region of interest" description="Disordered" evidence="2">
    <location>
        <begin position="724"/>
        <end position="763"/>
    </location>
</feature>
<feature type="compositionally biased region" description="Basic residues" evidence="2">
    <location>
        <begin position="363"/>
        <end position="372"/>
    </location>
</feature>
<dbReference type="InterPro" id="IPR027417">
    <property type="entry name" value="P-loop_NTPase"/>
</dbReference>
<keyword evidence="1" id="KW-0547">Nucleotide-binding</keyword>
<dbReference type="InterPro" id="IPR038765">
    <property type="entry name" value="Papain-like_cys_pep_sf"/>
</dbReference>
<evidence type="ECO:0000256" key="1">
    <source>
        <dbReference type="RuleBase" id="RU363044"/>
    </source>
</evidence>
<dbReference type="SUPFAM" id="SSF54001">
    <property type="entry name" value="Cysteine proteinases"/>
    <property type="match status" value="1"/>
</dbReference>
<reference evidence="6" key="1">
    <citation type="submission" date="2020-04" db="EMBL/GenBank/DDBJ databases">
        <authorList>
            <person name="Alioto T."/>
            <person name="Alioto T."/>
            <person name="Gomez Garrido J."/>
        </authorList>
    </citation>
    <scope>NUCLEOTIDE SEQUENCE</scope>
    <source>
        <strain evidence="6">A484AB</strain>
    </source>
</reference>
<feature type="domain" description="DNA helicase Pif1-like DEAD-box helicase" evidence="3">
    <location>
        <begin position="1571"/>
        <end position="1662"/>
    </location>
</feature>
<dbReference type="InterPro" id="IPR046700">
    <property type="entry name" value="DUF6570"/>
</dbReference>
<feature type="region of interest" description="Disordered" evidence="2">
    <location>
        <begin position="1514"/>
        <end position="1544"/>
    </location>
</feature>
<dbReference type="InterPro" id="IPR025476">
    <property type="entry name" value="Helitron_helicase-like"/>
</dbReference>
<dbReference type="InterPro" id="IPR051055">
    <property type="entry name" value="PIF1_helicase"/>
</dbReference>
<keyword evidence="7" id="KW-1185">Reference proteome</keyword>
<feature type="compositionally biased region" description="Basic and acidic residues" evidence="2">
    <location>
        <begin position="389"/>
        <end position="418"/>
    </location>
</feature>
<dbReference type="GO" id="GO:0000723">
    <property type="term" value="P:telomere maintenance"/>
    <property type="evidence" value="ECO:0007669"/>
    <property type="project" value="InterPro"/>
</dbReference>
<keyword evidence="1" id="KW-0378">Hydrolase</keyword>
<gene>
    <name evidence="6" type="ORF">PACLA_8A009987</name>
</gene>
<proteinExistence type="inferred from homology"/>
<feature type="domain" description="DUF6570" evidence="5">
    <location>
        <begin position="589"/>
        <end position="718"/>
    </location>
</feature>
<comment type="catalytic activity">
    <reaction evidence="1">
        <text>ATP + H2O = ADP + phosphate + H(+)</text>
        <dbReference type="Rhea" id="RHEA:13065"/>
        <dbReference type="ChEBI" id="CHEBI:15377"/>
        <dbReference type="ChEBI" id="CHEBI:15378"/>
        <dbReference type="ChEBI" id="CHEBI:30616"/>
        <dbReference type="ChEBI" id="CHEBI:43474"/>
        <dbReference type="ChEBI" id="CHEBI:456216"/>
        <dbReference type="EC" id="5.6.2.3"/>
    </reaction>
</comment>
<evidence type="ECO:0000256" key="2">
    <source>
        <dbReference type="SAM" id="MobiDB-lite"/>
    </source>
</evidence>
<feature type="compositionally biased region" description="Acidic residues" evidence="2">
    <location>
        <begin position="743"/>
        <end position="753"/>
    </location>
</feature>
<organism evidence="6 7">
    <name type="scientific">Paramuricea clavata</name>
    <name type="common">Red gorgonian</name>
    <name type="synonym">Violescent sea-whip</name>
    <dbReference type="NCBI Taxonomy" id="317549"/>
    <lineage>
        <taxon>Eukaryota</taxon>
        <taxon>Metazoa</taxon>
        <taxon>Cnidaria</taxon>
        <taxon>Anthozoa</taxon>
        <taxon>Octocorallia</taxon>
        <taxon>Malacalcyonacea</taxon>
        <taxon>Plexauridae</taxon>
        <taxon>Paramuricea</taxon>
    </lineage>
</organism>
<feature type="compositionally biased region" description="Basic and acidic residues" evidence="2">
    <location>
        <begin position="466"/>
        <end position="490"/>
    </location>
</feature>
<dbReference type="OrthoDB" id="10007484at2759"/>
<dbReference type="Pfam" id="PF14214">
    <property type="entry name" value="Helitron_like_N"/>
    <property type="match status" value="1"/>
</dbReference>
<dbReference type="EC" id="5.6.2.3" evidence="1"/>
<keyword evidence="1" id="KW-0067">ATP-binding</keyword>
<dbReference type="Pfam" id="PF20209">
    <property type="entry name" value="DUF6570"/>
    <property type="match status" value="1"/>
</dbReference>
<dbReference type="Gene3D" id="3.90.70.120">
    <property type="match status" value="1"/>
</dbReference>
<feature type="region of interest" description="Disordered" evidence="2">
    <location>
        <begin position="389"/>
        <end position="516"/>
    </location>
</feature>
<keyword evidence="1" id="KW-0233">DNA recombination</keyword>
<feature type="compositionally biased region" description="Basic and acidic residues" evidence="2">
    <location>
        <begin position="1516"/>
        <end position="1533"/>
    </location>
</feature>
<dbReference type="Gene3D" id="3.40.50.300">
    <property type="entry name" value="P-loop containing nucleotide triphosphate hydrolases"/>
    <property type="match status" value="1"/>
</dbReference>
<dbReference type="PANTHER" id="PTHR47642:SF5">
    <property type="entry name" value="ATP-DEPENDENT DNA HELICASE"/>
    <property type="match status" value="1"/>
</dbReference>
<comment type="caution">
    <text evidence="6">The sequence shown here is derived from an EMBL/GenBank/DDBJ whole genome shotgun (WGS) entry which is preliminary data.</text>
</comment>
<dbReference type="InterPro" id="IPR010285">
    <property type="entry name" value="DNA_helicase_pif1-like_DEAD"/>
</dbReference>
<comment type="cofactor">
    <cofactor evidence="1">
        <name>Mg(2+)</name>
        <dbReference type="ChEBI" id="CHEBI:18420"/>
    </cofactor>
</comment>
<dbReference type="GO" id="GO:0006310">
    <property type="term" value="P:DNA recombination"/>
    <property type="evidence" value="ECO:0007669"/>
    <property type="project" value="UniProtKB-KW"/>
</dbReference>
<dbReference type="GO" id="GO:0043139">
    <property type="term" value="F:5'-3' DNA helicase activity"/>
    <property type="evidence" value="ECO:0007669"/>
    <property type="project" value="UniProtKB-EC"/>
</dbReference>
<feature type="compositionally biased region" description="Polar residues" evidence="2">
    <location>
        <begin position="499"/>
        <end position="516"/>
    </location>
</feature>
<feature type="region of interest" description="Disordered" evidence="2">
    <location>
        <begin position="1392"/>
        <end position="1411"/>
    </location>
</feature>
<dbReference type="Proteomes" id="UP001152795">
    <property type="component" value="Unassembled WGS sequence"/>
</dbReference>
<dbReference type="GO" id="GO:0016787">
    <property type="term" value="F:hydrolase activity"/>
    <property type="evidence" value="ECO:0007669"/>
    <property type="project" value="UniProtKB-KW"/>
</dbReference>
<feature type="region of interest" description="Disordered" evidence="2">
    <location>
        <begin position="341"/>
        <end position="375"/>
    </location>
</feature>
<feature type="compositionally biased region" description="Basic and acidic residues" evidence="2">
    <location>
        <begin position="341"/>
        <end position="362"/>
    </location>
</feature>
<evidence type="ECO:0000259" key="4">
    <source>
        <dbReference type="Pfam" id="PF14214"/>
    </source>
</evidence>
<feature type="compositionally biased region" description="Polar residues" evidence="2">
    <location>
        <begin position="724"/>
        <end position="739"/>
    </location>
</feature>
<comment type="similarity">
    <text evidence="1">Belongs to the helicase family.</text>
</comment>
<evidence type="ECO:0000259" key="5">
    <source>
        <dbReference type="Pfam" id="PF20209"/>
    </source>
</evidence>
<accession>A0A6S7FW60</accession>